<dbReference type="SUPFAM" id="SSF51269">
    <property type="entry name" value="AFP III-like domain"/>
    <property type="match status" value="1"/>
</dbReference>
<proteinExistence type="predicted"/>
<evidence type="ECO:0000313" key="2">
    <source>
        <dbReference type="EMBL" id="UUY05667.1"/>
    </source>
</evidence>
<dbReference type="CDD" id="cd11615">
    <property type="entry name" value="SAF_NeuB_like"/>
    <property type="match status" value="1"/>
</dbReference>
<dbReference type="PANTHER" id="PTHR42966">
    <property type="entry name" value="N-ACETYLNEURAMINATE SYNTHASE"/>
    <property type="match status" value="1"/>
</dbReference>
<dbReference type="InterPro" id="IPR013132">
    <property type="entry name" value="PseI/NeuA/B-like_N"/>
</dbReference>
<dbReference type="PROSITE" id="PS50844">
    <property type="entry name" value="AFP_LIKE"/>
    <property type="match status" value="1"/>
</dbReference>
<evidence type="ECO:0000313" key="3">
    <source>
        <dbReference type="Proteomes" id="UP001058860"/>
    </source>
</evidence>
<organism evidence="2 3">
    <name type="scientific">Svornostia abyssi</name>
    <dbReference type="NCBI Taxonomy" id="2898438"/>
    <lineage>
        <taxon>Bacteria</taxon>
        <taxon>Bacillati</taxon>
        <taxon>Actinomycetota</taxon>
        <taxon>Thermoleophilia</taxon>
        <taxon>Solirubrobacterales</taxon>
        <taxon>Baekduiaceae</taxon>
        <taxon>Svornostia</taxon>
    </lineage>
</organism>
<dbReference type="InterPro" id="IPR013974">
    <property type="entry name" value="SAF"/>
</dbReference>
<dbReference type="InterPro" id="IPR051690">
    <property type="entry name" value="PseI-like"/>
</dbReference>
<dbReference type="Gene3D" id="3.90.1210.10">
    <property type="entry name" value="Antifreeze-like/N-acetylneuraminic acid synthase C-terminal domain"/>
    <property type="match status" value="1"/>
</dbReference>
<dbReference type="EMBL" id="CP088295">
    <property type="protein sequence ID" value="UUY05667.1"/>
    <property type="molecule type" value="Genomic_DNA"/>
</dbReference>
<gene>
    <name evidence="2" type="ORF">LRS13_09150</name>
</gene>
<reference evidence="3" key="1">
    <citation type="submission" date="2021-11" db="EMBL/GenBank/DDBJ databases">
        <title>Cultivation dependent microbiological survey of springs from the worlds oldest radium mine currently devoted to the extraction of radon-saturated water.</title>
        <authorList>
            <person name="Kapinusova G."/>
            <person name="Smrhova T."/>
            <person name="Strejcek M."/>
            <person name="Suman J."/>
            <person name="Jani K."/>
            <person name="Pajer P."/>
            <person name="Uhlik O."/>
        </authorList>
    </citation>
    <scope>NUCLEOTIDE SEQUENCE [LARGE SCALE GENOMIC DNA]</scope>
    <source>
        <strain evidence="3">J379</strain>
    </source>
</reference>
<dbReference type="RefSeq" id="WP_353866111.1">
    <property type="nucleotide sequence ID" value="NZ_CP088295.1"/>
</dbReference>
<keyword evidence="3" id="KW-1185">Reference proteome</keyword>
<dbReference type="Pfam" id="PF03102">
    <property type="entry name" value="NeuB"/>
    <property type="match status" value="1"/>
</dbReference>
<dbReference type="Proteomes" id="UP001058860">
    <property type="component" value="Chromosome"/>
</dbReference>
<dbReference type="InterPro" id="IPR036732">
    <property type="entry name" value="AFP_Neu5c_C_sf"/>
</dbReference>
<dbReference type="SMART" id="SM00858">
    <property type="entry name" value="SAF"/>
    <property type="match status" value="1"/>
</dbReference>
<dbReference type="SUPFAM" id="SSF51569">
    <property type="entry name" value="Aldolase"/>
    <property type="match status" value="1"/>
</dbReference>
<dbReference type="PANTHER" id="PTHR42966:SF1">
    <property type="entry name" value="SIALIC ACID SYNTHASE"/>
    <property type="match status" value="1"/>
</dbReference>
<dbReference type="Pfam" id="PF08666">
    <property type="entry name" value="SAF"/>
    <property type="match status" value="1"/>
</dbReference>
<dbReference type="InterPro" id="IPR057736">
    <property type="entry name" value="SAF_PseI/NeuA/NeuB"/>
</dbReference>
<feature type="domain" description="AFP-like" evidence="1">
    <location>
        <begin position="299"/>
        <end position="357"/>
    </location>
</feature>
<protein>
    <submittedName>
        <fullName evidence="2">N-acetylneuraminate synthase family protein</fullName>
    </submittedName>
</protein>
<sequence>MTPEAGRGRQMRIGGTEITDGGACFVIAEIGHNHQGSMETARALIKAAADAGADAVKLQKRDNRTLYTREMYDKPYENENSYGRTYGEHREYLEFGAAEFAELQAYAGELGVIFFSTAFDLPSVEFLEALDVPAYKVASADVTNVPLLRALAQTGRPVLLSTGGAALEDIVVAHDLLAAGGADIAVLQCTAGYPAAWDELDLRVIAEYRDLFPDALIGFSSHDNGIAMPVAAYVLGARIVEKHFTLDRTMRGTDHKFSLEPQGLRKLVRDLGRTRQALGDGTKRVHHSERAPITKMAKKLVAARPLAPGHVLTEADVAVKSPGDGLSPMYWDEVIGARLTEPLDFEEPLQLALLEPPEVPVPSGRLESASS</sequence>
<dbReference type="InterPro" id="IPR013785">
    <property type="entry name" value="Aldolase_TIM"/>
</dbReference>
<evidence type="ECO:0000259" key="1">
    <source>
        <dbReference type="PROSITE" id="PS50844"/>
    </source>
</evidence>
<dbReference type="InterPro" id="IPR006190">
    <property type="entry name" value="SAF_AFP_Neu5Ac"/>
</dbReference>
<accession>A0ABY5PM74</accession>
<name>A0ABY5PM74_9ACTN</name>
<dbReference type="Gene3D" id="3.20.20.70">
    <property type="entry name" value="Aldolase class I"/>
    <property type="match status" value="1"/>
</dbReference>